<comment type="similarity">
    <text evidence="4">Belongs to the BAF family.</text>
</comment>
<dbReference type="PANTHER" id="PTHR47507">
    <property type="entry name" value="BARRIER TO AUTOINTEGRATION FACTOR 2"/>
    <property type="match status" value="1"/>
</dbReference>
<evidence type="ECO:0000313" key="7">
    <source>
        <dbReference type="Proteomes" id="UP000694844"/>
    </source>
</evidence>
<comment type="subcellular location">
    <subcellularLocation>
        <location evidence="1">Nucleus</location>
    </subcellularLocation>
</comment>
<dbReference type="GO" id="GO:0051276">
    <property type="term" value="P:chromosome organization"/>
    <property type="evidence" value="ECO:0007669"/>
    <property type="project" value="TreeGrafter"/>
</dbReference>
<dbReference type="GeneID" id="111128263"/>
<evidence type="ECO:0000256" key="6">
    <source>
        <dbReference type="ARBA" id="ARBA00069025"/>
    </source>
</evidence>
<sequence>MKAFHLCMGVARTLISGNTGIHQYSFRGTKNVTNKVMRTRKRELFAREPIGEKSVQQMAGIGKQQAGKLKDEGYEKAYQILGMFLQCNKEEEKFKSWLKTTCGANKKQQSDCFLCLQEWCNNHPL</sequence>
<proteinExistence type="inferred from homology"/>
<dbReference type="Proteomes" id="UP000694844">
    <property type="component" value="Chromosome 4"/>
</dbReference>
<evidence type="ECO:0000313" key="8">
    <source>
        <dbReference type="RefSeq" id="XP_022329506.1"/>
    </source>
</evidence>
<dbReference type="FunFam" id="1.10.150.40:FF:000005">
    <property type="entry name" value="Barrier-to-autointegration factor 1"/>
    <property type="match status" value="1"/>
</dbReference>
<dbReference type="AlphaFoldDB" id="A0A8B8DR93"/>
<evidence type="ECO:0000256" key="3">
    <source>
        <dbReference type="ARBA" id="ARBA00023242"/>
    </source>
</evidence>
<comment type="subunit">
    <text evidence="5">Interacts with emr-1 and lem-2. Interacts with lem-4l, leading to decreased phosphorylation by VRK1 and promoting dephosphorylation by protein phosphatase 2A (PP2A).</text>
</comment>
<dbReference type="KEGG" id="cvn:111128263"/>
<accession>A0A8B8DR93</accession>
<dbReference type="GO" id="GO:0005634">
    <property type="term" value="C:nucleus"/>
    <property type="evidence" value="ECO:0007669"/>
    <property type="project" value="UniProtKB-SubCell"/>
</dbReference>
<evidence type="ECO:0000256" key="4">
    <source>
        <dbReference type="ARBA" id="ARBA00038496"/>
    </source>
</evidence>
<organism evidence="7 8">
    <name type="scientific">Crassostrea virginica</name>
    <name type="common">Eastern oyster</name>
    <dbReference type="NCBI Taxonomy" id="6565"/>
    <lineage>
        <taxon>Eukaryota</taxon>
        <taxon>Metazoa</taxon>
        <taxon>Spiralia</taxon>
        <taxon>Lophotrochozoa</taxon>
        <taxon>Mollusca</taxon>
        <taxon>Bivalvia</taxon>
        <taxon>Autobranchia</taxon>
        <taxon>Pteriomorphia</taxon>
        <taxon>Ostreida</taxon>
        <taxon>Ostreoidea</taxon>
        <taxon>Ostreidae</taxon>
        <taxon>Crassostrea</taxon>
    </lineage>
</organism>
<dbReference type="InterPro" id="IPR036617">
    <property type="entry name" value="BAF_sf"/>
</dbReference>
<dbReference type="GO" id="GO:0000793">
    <property type="term" value="C:condensed chromosome"/>
    <property type="evidence" value="ECO:0007669"/>
    <property type="project" value="TreeGrafter"/>
</dbReference>
<reference evidence="8" key="1">
    <citation type="submission" date="2025-08" db="UniProtKB">
        <authorList>
            <consortium name="RefSeq"/>
        </authorList>
    </citation>
    <scope>IDENTIFICATION</scope>
    <source>
        <tissue evidence="8">Whole sample</tissue>
    </source>
</reference>
<gene>
    <name evidence="8" type="primary">LOC111128263</name>
</gene>
<keyword evidence="2" id="KW-0238">DNA-binding</keyword>
<dbReference type="GO" id="GO:0003677">
    <property type="term" value="F:DNA binding"/>
    <property type="evidence" value="ECO:0007669"/>
    <property type="project" value="UniProtKB-KW"/>
</dbReference>
<evidence type="ECO:0000256" key="5">
    <source>
        <dbReference type="ARBA" id="ARBA00064955"/>
    </source>
</evidence>
<dbReference type="Pfam" id="PF02961">
    <property type="entry name" value="SAM_BAF"/>
    <property type="match status" value="1"/>
</dbReference>
<dbReference type="PANTHER" id="PTHR47507:SF6">
    <property type="entry name" value="BARRIER-TO-AUTOINTEGRATION FACTOR"/>
    <property type="match status" value="1"/>
</dbReference>
<dbReference type="RefSeq" id="XP_022329506.1">
    <property type="nucleotide sequence ID" value="XM_022473798.1"/>
</dbReference>
<dbReference type="Gene3D" id="1.10.150.40">
    <property type="entry name" value="Barrier-to-autointegration factor, BAF"/>
    <property type="match status" value="1"/>
</dbReference>
<evidence type="ECO:0000256" key="1">
    <source>
        <dbReference type="ARBA" id="ARBA00004123"/>
    </source>
</evidence>
<name>A0A8B8DR93_CRAVI</name>
<dbReference type="OrthoDB" id="9997163at2759"/>
<keyword evidence="3" id="KW-0539">Nucleus</keyword>
<dbReference type="InterPro" id="IPR004122">
    <property type="entry name" value="BAF_prot"/>
</dbReference>
<dbReference type="SMART" id="SM01023">
    <property type="entry name" value="BAF"/>
    <property type="match status" value="1"/>
</dbReference>
<keyword evidence="7" id="KW-1185">Reference proteome</keyword>
<dbReference type="InterPro" id="IPR051387">
    <property type="entry name" value="BAF"/>
</dbReference>
<evidence type="ECO:0000256" key="2">
    <source>
        <dbReference type="ARBA" id="ARBA00023125"/>
    </source>
</evidence>
<dbReference type="SUPFAM" id="SSF47798">
    <property type="entry name" value="Barrier-to-autointegration factor, BAF"/>
    <property type="match status" value="1"/>
</dbReference>
<protein>
    <recommendedName>
        <fullName evidence="6">Barrier-to-autointegration factor 1</fullName>
    </recommendedName>
</protein>